<organism evidence="1 2">
    <name type="scientific">Actinophytocola glycyrrhizae</name>
    <dbReference type="NCBI Taxonomy" id="2044873"/>
    <lineage>
        <taxon>Bacteria</taxon>
        <taxon>Bacillati</taxon>
        <taxon>Actinomycetota</taxon>
        <taxon>Actinomycetes</taxon>
        <taxon>Pseudonocardiales</taxon>
        <taxon>Pseudonocardiaceae</taxon>
    </lineage>
</organism>
<protein>
    <recommendedName>
        <fullName evidence="3">AbiJ-NTD3 domain-containing protein</fullName>
    </recommendedName>
</protein>
<accession>A0ABV9SFS8</accession>
<dbReference type="RefSeq" id="WP_378062226.1">
    <property type="nucleotide sequence ID" value="NZ_JBHSIS010000027.1"/>
</dbReference>
<evidence type="ECO:0000313" key="1">
    <source>
        <dbReference type="EMBL" id="MFC4859271.1"/>
    </source>
</evidence>
<dbReference type="Proteomes" id="UP001595859">
    <property type="component" value="Unassembled WGS sequence"/>
</dbReference>
<gene>
    <name evidence="1" type="ORF">ACFPCV_37735</name>
</gene>
<comment type="caution">
    <text evidence="1">The sequence shown here is derived from an EMBL/GenBank/DDBJ whole genome shotgun (WGS) entry which is preliminary data.</text>
</comment>
<evidence type="ECO:0008006" key="3">
    <source>
        <dbReference type="Google" id="ProtNLM"/>
    </source>
</evidence>
<proteinExistence type="predicted"/>
<keyword evidence="2" id="KW-1185">Reference proteome</keyword>
<evidence type="ECO:0000313" key="2">
    <source>
        <dbReference type="Proteomes" id="UP001595859"/>
    </source>
</evidence>
<reference evidence="2" key="1">
    <citation type="journal article" date="2019" name="Int. J. Syst. Evol. Microbiol.">
        <title>The Global Catalogue of Microorganisms (GCM) 10K type strain sequencing project: providing services to taxonomists for standard genome sequencing and annotation.</title>
        <authorList>
            <consortium name="The Broad Institute Genomics Platform"/>
            <consortium name="The Broad Institute Genome Sequencing Center for Infectious Disease"/>
            <person name="Wu L."/>
            <person name="Ma J."/>
        </authorList>
    </citation>
    <scope>NUCLEOTIDE SEQUENCE [LARGE SCALE GENOMIC DNA]</scope>
    <source>
        <strain evidence="2">ZS-22-S1</strain>
    </source>
</reference>
<dbReference type="EMBL" id="JBHSIS010000027">
    <property type="protein sequence ID" value="MFC4859271.1"/>
    <property type="molecule type" value="Genomic_DNA"/>
</dbReference>
<name>A0ABV9SFS8_9PSEU</name>
<sequence>MSEEDPAWDMNGEPWASSRFRDALDLGRLDLVRRGSQSEPNDIDAAGDLGRLAHSELELFGTNGEQTLDDDEIAAVLRTLRAVLKRLEVPLDLPFRDFTGFHGFWSSQGMSGSWAARRGYLSDVFNPVLARLDDLDDERGTRSGLRGVDGRPRNLIFASTGPKPDIVLRDAIDNVVEVTSNAEYCLFYDRPLDTSGLTWGQLCNWWRARSNLDGSSERDVALDLYRRLAASVRDNPVEQRLFRSYCELYGSDQGSSLPALLPQVYLHYDPSTWKQRGGRPGALARERMDFLLLVPGGGRVVIEVDGKQHYAEGDAASPRLYSQMVAEDRRLRLRGYEVYRFGGFELSQPSAPTMLRTFFTDLLASWVA</sequence>